<proteinExistence type="predicted"/>
<dbReference type="WBParaSite" id="ES5_v2.g28535.t1">
    <property type="protein sequence ID" value="ES5_v2.g28535.t1"/>
    <property type="gene ID" value="ES5_v2.g28535"/>
</dbReference>
<name>A0AC34GG12_9BILA</name>
<evidence type="ECO:0000313" key="1">
    <source>
        <dbReference type="Proteomes" id="UP000887579"/>
    </source>
</evidence>
<sequence>MAKLRELSLVLGGAQYFKKRVNDTATCQKCFKPTQSRLTHHAYSHLDVQIFQCSECQLGHPSRDQVVKHMKDLHNSSKAPIDNRLKYAQEIKDSIKECYPDFFIDAPIPTTATVEKLKGSIDLTDTVLGGFDESNEHENDENVSDGEENHVEDEEVEGEQQNETHEAEEDDEIPKLFPNDAIEEEAMEEESNDASAEA</sequence>
<protein>
    <submittedName>
        <fullName evidence="2">C2H2-type domain-containing protein</fullName>
    </submittedName>
</protein>
<reference evidence="2" key="1">
    <citation type="submission" date="2022-11" db="UniProtKB">
        <authorList>
            <consortium name="WormBaseParasite"/>
        </authorList>
    </citation>
    <scope>IDENTIFICATION</scope>
</reference>
<dbReference type="Proteomes" id="UP000887579">
    <property type="component" value="Unplaced"/>
</dbReference>
<evidence type="ECO:0000313" key="2">
    <source>
        <dbReference type="WBParaSite" id="ES5_v2.g28535.t1"/>
    </source>
</evidence>
<accession>A0AC34GG12</accession>
<organism evidence="1 2">
    <name type="scientific">Panagrolaimus sp. ES5</name>
    <dbReference type="NCBI Taxonomy" id="591445"/>
    <lineage>
        <taxon>Eukaryota</taxon>
        <taxon>Metazoa</taxon>
        <taxon>Ecdysozoa</taxon>
        <taxon>Nematoda</taxon>
        <taxon>Chromadorea</taxon>
        <taxon>Rhabditida</taxon>
        <taxon>Tylenchina</taxon>
        <taxon>Panagrolaimomorpha</taxon>
        <taxon>Panagrolaimoidea</taxon>
        <taxon>Panagrolaimidae</taxon>
        <taxon>Panagrolaimus</taxon>
    </lineage>
</organism>